<feature type="transmembrane region" description="Helical" evidence="9">
    <location>
        <begin position="50"/>
        <end position="68"/>
    </location>
</feature>
<dbReference type="RefSeq" id="WP_153343985.1">
    <property type="nucleotide sequence ID" value="NZ_WIVE01000030.1"/>
</dbReference>
<reference evidence="12 13" key="1">
    <citation type="submission" date="2019-10" db="EMBL/GenBank/DDBJ databases">
        <title>Draft whole-genome sequence of the purple nonsulfur photosynthetic bacterium Roseospira navarrensis DSM 15114.</title>
        <authorList>
            <person name="Kyndt J.A."/>
            <person name="Meyer T.E."/>
        </authorList>
    </citation>
    <scope>NUCLEOTIDE SEQUENCE [LARGE SCALE GENOMIC DNA]</scope>
    <source>
        <strain evidence="12 13">DSM 15114</strain>
    </source>
</reference>
<dbReference type="Proteomes" id="UP000434582">
    <property type="component" value="Unassembled WGS sequence"/>
</dbReference>
<keyword evidence="6 9" id="KW-1133">Transmembrane helix</keyword>
<evidence type="ECO:0000256" key="8">
    <source>
        <dbReference type="ARBA" id="ARBA00038436"/>
    </source>
</evidence>
<keyword evidence="5 9" id="KW-0812">Transmembrane</keyword>
<dbReference type="InterPro" id="IPR007387">
    <property type="entry name" value="TRAP_DctQ"/>
</dbReference>
<keyword evidence="13" id="KW-1185">Reference proteome</keyword>
<keyword evidence="2 9" id="KW-0813">Transport</keyword>
<evidence type="ECO:0000256" key="10">
    <source>
        <dbReference type="SAM" id="MobiDB-lite"/>
    </source>
</evidence>
<evidence type="ECO:0000256" key="4">
    <source>
        <dbReference type="ARBA" id="ARBA00022519"/>
    </source>
</evidence>
<sequence length="188" mass="20604">MPAFVRSIDRASDILGHVAAWMFVAIGLMVSYDVTMRYVFTAPTKWALEISEFFLLWATYLAAASVLRHRENIRITLLYDVVGPLGRRLFDTVSLTIIAVFSGVAVVHGIDVLVDSVEQGRRTSTMLQVPKWMTELSIPVGFALLLAQALIELARAWTGEAPRPVGHQTETGDSLEDAGGRGDGEGRS</sequence>
<evidence type="ECO:0000313" key="12">
    <source>
        <dbReference type="EMBL" id="MQX36969.1"/>
    </source>
</evidence>
<comment type="subunit">
    <text evidence="9">The complex comprises the extracytoplasmic solute receptor protein and the two transmembrane proteins.</text>
</comment>
<feature type="compositionally biased region" description="Basic and acidic residues" evidence="10">
    <location>
        <begin position="178"/>
        <end position="188"/>
    </location>
</feature>
<feature type="transmembrane region" description="Helical" evidence="9">
    <location>
        <begin position="136"/>
        <end position="154"/>
    </location>
</feature>
<evidence type="ECO:0000256" key="5">
    <source>
        <dbReference type="ARBA" id="ARBA00022692"/>
    </source>
</evidence>
<dbReference type="PANTHER" id="PTHR35011">
    <property type="entry name" value="2,3-DIKETO-L-GULONATE TRAP TRANSPORTER SMALL PERMEASE PROTEIN YIAM"/>
    <property type="match status" value="1"/>
</dbReference>
<proteinExistence type="inferred from homology"/>
<evidence type="ECO:0000256" key="1">
    <source>
        <dbReference type="ARBA" id="ARBA00004429"/>
    </source>
</evidence>
<dbReference type="Pfam" id="PF04290">
    <property type="entry name" value="DctQ"/>
    <property type="match status" value="1"/>
</dbReference>
<keyword evidence="7 9" id="KW-0472">Membrane</keyword>
<evidence type="ECO:0000313" key="13">
    <source>
        <dbReference type="Proteomes" id="UP000434582"/>
    </source>
</evidence>
<name>A0A7X2D354_9PROT</name>
<evidence type="ECO:0000256" key="6">
    <source>
        <dbReference type="ARBA" id="ARBA00022989"/>
    </source>
</evidence>
<dbReference type="GO" id="GO:0022857">
    <property type="term" value="F:transmembrane transporter activity"/>
    <property type="evidence" value="ECO:0007669"/>
    <property type="project" value="UniProtKB-UniRule"/>
</dbReference>
<feature type="region of interest" description="Disordered" evidence="10">
    <location>
        <begin position="162"/>
        <end position="188"/>
    </location>
</feature>
<comment type="function">
    <text evidence="9">Part of the tripartite ATP-independent periplasmic (TRAP) transport system.</text>
</comment>
<dbReference type="InterPro" id="IPR055348">
    <property type="entry name" value="DctQ"/>
</dbReference>
<dbReference type="AlphaFoldDB" id="A0A7X2D354"/>
<evidence type="ECO:0000259" key="11">
    <source>
        <dbReference type="Pfam" id="PF04290"/>
    </source>
</evidence>
<dbReference type="PANTHER" id="PTHR35011:SF4">
    <property type="entry name" value="SLL1102 PROTEIN"/>
    <property type="match status" value="1"/>
</dbReference>
<comment type="similarity">
    <text evidence="8 9">Belongs to the TRAP transporter small permease family.</text>
</comment>
<comment type="subcellular location">
    <subcellularLocation>
        <location evidence="1 9">Cell inner membrane</location>
        <topology evidence="1 9">Multi-pass membrane protein</topology>
    </subcellularLocation>
</comment>
<feature type="transmembrane region" description="Helical" evidence="9">
    <location>
        <begin position="12"/>
        <end position="30"/>
    </location>
</feature>
<accession>A0A7X2D354</accession>
<evidence type="ECO:0000256" key="7">
    <source>
        <dbReference type="ARBA" id="ARBA00023136"/>
    </source>
</evidence>
<keyword evidence="4 9" id="KW-0997">Cell inner membrane</keyword>
<dbReference type="EMBL" id="WIVE01000030">
    <property type="protein sequence ID" value="MQX36969.1"/>
    <property type="molecule type" value="Genomic_DNA"/>
</dbReference>
<feature type="transmembrane region" description="Helical" evidence="9">
    <location>
        <begin position="89"/>
        <end position="110"/>
    </location>
</feature>
<dbReference type="OrthoDB" id="4964541at2"/>
<gene>
    <name evidence="12" type="ORF">GHC57_10615</name>
</gene>
<comment type="caution">
    <text evidence="12">The sequence shown here is derived from an EMBL/GenBank/DDBJ whole genome shotgun (WGS) entry which is preliminary data.</text>
</comment>
<feature type="domain" description="Tripartite ATP-independent periplasmic transporters DctQ component" evidence="11">
    <location>
        <begin position="28"/>
        <end position="158"/>
    </location>
</feature>
<protein>
    <recommendedName>
        <fullName evidence="9">TRAP transporter small permease protein</fullName>
    </recommendedName>
</protein>
<evidence type="ECO:0000256" key="9">
    <source>
        <dbReference type="RuleBase" id="RU369079"/>
    </source>
</evidence>
<keyword evidence="3" id="KW-1003">Cell membrane</keyword>
<organism evidence="12 13">
    <name type="scientific">Roseospira navarrensis</name>
    <dbReference type="NCBI Taxonomy" id="140058"/>
    <lineage>
        <taxon>Bacteria</taxon>
        <taxon>Pseudomonadati</taxon>
        <taxon>Pseudomonadota</taxon>
        <taxon>Alphaproteobacteria</taxon>
        <taxon>Rhodospirillales</taxon>
        <taxon>Rhodospirillaceae</taxon>
        <taxon>Roseospira</taxon>
    </lineage>
</organism>
<evidence type="ECO:0000256" key="3">
    <source>
        <dbReference type="ARBA" id="ARBA00022475"/>
    </source>
</evidence>
<dbReference type="GO" id="GO:0005886">
    <property type="term" value="C:plasma membrane"/>
    <property type="evidence" value="ECO:0007669"/>
    <property type="project" value="UniProtKB-SubCell"/>
</dbReference>
<evidence type="ECO:0000256" key="2">
    <source>
        <dbReference type="ARBA" id="ARBA00022448"/>
    </source>
</evidence>